<reference evidence="3" key="2">
    <citation type="journal article" date="2023" name="IMA Fungus">
        <title>Comparative genomic study of the Penicillium genus elucidates a diverse pangenome and 15 lateral gene transfer events.</title>
        <authorList>
            <person name="Petersen C."/>
            <person name="Sorensen T."/>
            <person name="Nielsen M.R."/>
            <person name="Sondergaard T.E."/>
            <person name="Sorensen J.L."/>
            <person name="Fitzpatrick D.A."/>
            <person name="Frisvad J.C."/>
            <person name="Nielsen K.L."/>
        </authorList>
    </citation>
    <scope>NUCLEOTIDE SEQUENCE</scope>
    <source>
        <strain evidence="3">IBT 30761</strain>
    </source>
</reference>
<proteinExistence type="predicted"/>
<evidence type="ECO:0000313" key="4">
    <source>
        <dbReference type="Proteomes" id="UP001149074"/>
    </source>
</evidence>
<feature type="chain" id="PRO_5040869807" description="Mid2 domain-containing protein" evidence="2">
    <location>
        <begin position="21"/>
        <end position="254"/>
    </location>
</feature>
<comment type="caution">
    <text evidence="3">The sequence shown here is derived from an EMBL/GenBank/DDBJ whole genome shotgun (WGS) entry which is preliminary data.</text>
</comment>
<dbReference type="AlphaFoldDB" id="A0A9W9G175"/>
<evidence type="ECO:0000313" key="3">
    <source>
        <dbReference type="EMBL" id="KAJ5110136.1"/>
    </source>
</evidence>
<keyword evidence="1" id="KW-0472">Membrane</keyword>
<dbReference type="RefSeq" id="XP_056478247.1">
    <property type="nucleotide sequence ID" value="XM_056615275.1"/>
</dbReference>
<dbReference type="Proteomes" id="UP001149074">
    <property type="component" value="Unassembled WGS sequence"/>
</dbReference>
<dbReference type="GeneID" id="81354254"/>
<organism evidence="3 4">
    <name type="scientific">Penicillium argentinense</name>
    <dbReference type="NCBI Taxonomy" id="1131581"/>
    <lineage>
        <taxon>Eukaryota</taxon>
        <taxon>Fungi</taxon>
        <taxon>Dikarya</taxon>
        <taxon>Ascomycota</taxon>
        <taxon>Pezizomycotina</taxon>
        <taxon>Eurotiomycetes</taxon>
        <taxon>Eurotiomycetidae</taxon>
        <taxon>Eurotiales</taxon>
        <taxon>Aspergillaceae</taxon>
        <taxon>Penicillium</taxon>
    </lineage>
</organism>
<keyword evidence="4" id="KW-1185">Reference proteome</keyword>
<evidence type="ECO:0008006" key="5">
    <source>
        <dbReference type="Google" id="ProtNLM"/>
    </source>
</evidence>
<feature type="transmembrane region" description="Helical" evidence="1">
    <location>
        <begin position="180"/>
        <end position="204"/>
    </location>
</feature>
<reference evidence="3" key="1">
    <citation type="submission" date="2022-11" db="EMBL/GenBank/DDBJ databases">
        <authorList>
            <person name="Petersen C."/>
        </authorList>
    </citation>
    <scope>NUCLEOTIDE SEQUENCE</scope>
    <source>
        <strain evidence="3">IBT 30761</strain>
    </source>
</reference>
<keyword evidence="2" id="KW-0732">Signal</keyword>
<dbReference type="EMBL" id="JAPQKI010000003">
    <property type="protein sequence ID" value="KAJ5110136.1"/>
    <property type="molecule type" value="Genomic_DNA"/>
</dbReference>
<keyword evidence="1" id="KW-1133">Transmembrane helix</keyword>
<keyword evidence="1" id="KW-0812">Transmembrane</keyword>
<accession>A0A9W9G175</accession>
<dbReference type="OrthoDB" id="5215637at2759"/>
<feature type="signal peptide" evidence="2">
    <location>
        <begin position="1"/>
        <end position="20"/>
    </location>
</feature>
<gene>
    <name evidence="3" type="ORF">N7532_002781</name>
</gene>
<sequence length="254" mass="26671">MSRSAPALLGAVVLFPSLLAATCYAPDGTESDSRFQPCISIEGTPSMCCRLNDTDADICLSSGLCLWESKNAYYRDWCTQKDWDTPFCLSKNLCTGPNDRVSQSTVMTRCEGADTYCCGDDRDCCNGNETFTVAPTLVTLSTESDASSAANVTTATATATMTITGSASAGDKGAASSTKLAIGLGVGLPLGIIAIVAGGAGFWWGKKSAAKNGPWALGQYPNDNKQATPIHELDAGQKRTELPGDTTAFERELM</sequence>
<protein>
    <recommendedName>
        <fullName evidence="5">Mid2 domain-containing protein</fullName>
    </recommendedName>
</protein>
<evidence type="ECO:0000256" key="1">
    <source>
        <dbReference type="SAM" id="Phobius"/>
    </source>
</evidence>
<evidence type="ECO:0000256" key="2">
    <source>
        <dbReference type="SAM" id="SignalP"/>
    </source>
</evidence>
<name>A0A9W9G175_9EURO</name>